<evidence type="ECO:0000313" key="1">
    <source>
        <dbReference type="EMBL" id="MFC3680865.1"/>
    </source>
</evidence>
<dbReference type="Pfam" id="PF11042">
    <property type="entry name" value="DUF2750"/>
    <property type="match status" value="1"/>
</dbReference>
<dbReference type="Proteomes" id="UP001595722">
    <property type="component" value="Unassembled WGS sequence"/>
</dbReference>
<proteinExistence type="predicted"/>
<reference evidence="2" key="1">
    <citation type="journal article" date="2019" name="Int. J. Syst. Evol. Microbiol.">
        <title>The Global Catalogue of Microorganisms (GCM) 10K type strain sequencing project: providing services to taxonomists for standard genome sequencing and annotation.</title>
        <authorList>
            <consortium name="The Broad Institute Genomics Platform"/>
            <consortium name="The Broad Institute Genome Sequencing Center for Infectious Disease"/>
            <person name="Wu L."/>
            <person name="Ma J."/>
        </authorList>
    </citation>
    <scope>NUCLEOTIDE SEQUENCE [LARGE SCALE GENOMIC DNA]</scope>
    <source>
        <strain evidence="2">KCTC 42424</strain>
    </source>
</reference>
<evidence type="ECO:0000313" key="2">
    <source>
        <dbReference type="Proteomes" id="UP001595722"/>
    </source>
</evidence>
<accession>A0ABV7VU44</accession>
<name>A0ABV7VU44_9GAMM</name>
<dbReference type="RefSeq" id="WP_376866964.1">
    <property type="nucleotide sequence ID" value="NZ_JBHRYB010000013.1"/>
</dbReference>
<comment type="caution">
    <text evidence="1">The sequence shown here is derived from an EMBL/GenBank/DDBJ whole genome shotgun (WGS) entry which is preliminary data.</text>
</comment>
<gene>
    <name evidence="1" type="ORF">ACFOMG_12220</name>
</gene>
<keyword evidence="2" id="KW-1185">Reference proteome</keyword>
<protein>
    <submittedName>
        <fullName evidence="1">DUF2750 domain-containing protein</fullName>
    </submittedName>
</protein>
<dbReference type="InterPro" id="IPR021284">
    <property type="entry name" value="DUF2750"/>
</dbReference>
<dbReference type="EMBL" id="JBHRYB010000013">
    <property type="protein sequence ID" value="MFC3680865.1"/>
    <property type="molecule type" value="Genomic_DNA"/>
</dbReference>
<sequence length="130" mass="14820">MSYSLSQKDYQASLKLSNNKRYELFLKKAAQSGEIWSLANDEGWVTISSEEGENCLPVWPHPQYAEAWCNGEWSDCQPRAVALDVWLERWTPGLEQDETLLVVFPNLKEEALLVDPYELDDGLRAALDAL</sequence>
<organism evidence="1 2">
    <name type="scientific">Bacterioplanoides pacificum</name>
    <dbReference type="NCBI Taxonomy" id="1171596"/>
    <lineage>
        <taxon>Bacteria</taxon>
        <taxon>Pseudomonadati</taxon>
        <taxon>Pseudomonadota</taxon>
        <taxon>Gammaproteobacteria</taxon>
        <taxon>Oceanospirillales</taxon>
        <taxon>Oceanospirillaceae</taxon>
        <taxon>Bacterioplanoides</taxon>
    </lineage>
</organism>